<reference evidence="2 3" key="1">
    <citation type="submission" date="2020-03" db="EMBL/GenBank/DDBJ databases">
        <title>Whole genome shotgun sequence of Phytohabitans flavus NBRC 107702.</title>
        <authorList>
            <person name="Komaki H."/>
            <person name="Tamura T."/>
        </authorList>
    </citation>
    <scope>NUCLEOTIDE SEQUENCE [LARGE SCALE GENOMIC DNA]</scope>
    <source>
        <strain evidence="2 3">NBRC 107702</strain>
    </source>
</reference>
<proteinExistence type="predicted"/>
<evidence type="ECO:0000313" key="3">
    <source>
        <dbReference type="Proteomes" id="UP000502508"/>
    </source>
</evidence>
<gene>
    <name evidence="2" type="ORF">Pflav_083400</name>
</gene>
<organism evidence="2 3">
    <name type="scientific">Phytohabitans flavus</name>
    <dbReference type="NCBI Taxonomy" id="1076124"/>
    <lineage>
        <taxon>Bacteria</taxon>
        <taxon>Bacillati</taxon>
        <taxon>Actinomycetota</taxon>
        <taxon>Actinomycetes</taxon>
        <taxon>Micromonosporales</taxon>
        <taxon>Micromonosporaceae</taxon>
    </lineage>
</organism>
<evidence type="ECO:0000256" key="1">
    <source>
        <dbReference type="SAM" id="MobiDB-lite"/>
    </source>
</evidence>
<dbReference type="EMBL" id="AP022870">
    <property type="protein sequence ID" value="BCB81930.1"/>
    <property type="molecule type" value="Genomic_DNA"/>
</dbReference>
<name>A0A6F8Y791_9ACTN</name>
<dbReference type="Proteomes" id="UP000502508">
    <property type="component" value="Chromosome"/>
</dbReference>
<evidence type="ECO:0000313" key="2">
    <source>
        <dbReference type="EMBL" id="BCB81930.1"/>
    </source>
</evidence>
<sequence length="208" mass="22271">MDRARRESWTVGFSGSFSTAYGHRKSFHVVMNVSRPSTAAAGRRAGATTLRKMRKVPHPSIRAASISSSDTAWLAYCRIMKTPKPVTSAGTITACSRSFQPRSVISMYSGITPSCVGTIMVAMITSSSALEPRKRSLAKAKPASEEKNTTEMVTEPATIAELIMPVRKWASALAKSRSTLPGRLPPGVTGGGTWPIASLDRVATTNIQ</sequence>
<dbReference type="AlphaFoldDB" id="A0A6F8Y791"/>
<reference evidence="2 3" key="2">
    <citation type="submission" date="2020-03" db="EMBL/GenBank/DDBJ databases">
        <authorList>
            <person name="Ichikawa N."/>
            <person name="Kimura A."/>
            <person name="Kitahashi Y."/>
            <person name="Uohara A."/>
        </authorList>
    </citation>
    <scope>NUCLEOTIDE SEQUENCE [LARGE SCALE GENOMIC DNA]</scope>
    <source>
        <strain evidence="2 3">NBRC 107702</strain>
    </source>
</reference>
<feature type="region of interest" description="Disordered" evidence="1">
    <location>
        <begin position="133"/>
        <end position="152"/>
    </location>
</feature>
<accession>A0A6F8Y791</accession>
<protein>
    <submittedName>
        <fullName evidence="2">Uncharacterized protein</fullName>
    </submittedName>
</protein>
<keyword evidence="3" id="KW-1185">Reference proteome</keyword>
<dbReference type="KEGG" id="pfla:Pflav_083400"/>